<dbReference type="Proteomes" id="UP000664779">
    <property type="component" value="Unassembled WGS sequence"/>
</dbReference>
<dbReference type="Gene3D" id="3.30.2000.30">
    <property type="match status" value="1"/>
</dbReference>
<protein>
    <submittedName>
        <fullName evidence="1">DUF3168 domain-containing protein</fullName>
    </submittedName>
</protein>
<evidence type="ECO:0000313" key="1">
    <source>
        <dbReference type="EMBL" id="MBO0345199.1"/>
    </source>
</evidence>
<gene>
    <name evidence="1" type="ORF">J0X15_08205</name>
</gene>
<proteinExistence type="predicted"/>
<accession>A0A939EQF1</accession>
<reference evidence="1" key="1">
    <citation type="submission" date="2021-03" db="EMBL/GenBank/DDBJ databases">
        <title>Roseibium sp. CAU 1637 isolated from Incheon.</title>
        <authorList>
            <person name="Kim W."/>
        </authorList>
    </citation>
    <scope>NUCLEOTIDE SEQUENCE</scope>
    <source>
        <strain evidence="1">CAU 1637</strain>
    </source>
</reference>
<dbReference type="Pfam" id="PF11367">
    <property type="entry name" value="Tail_completion_gp17"/>
    <property type="match status" value="1"/>
</dbReference>
<name>A0A939EQF1_9HYPH</name>
<dbReference type="InterPro" id="IPR021508">
    <property type="entry name" value="Gp17-like"/>
</dbReference>
<dbReference type="InterPro" id="IPR053745">
    <property type="entry name" value="Viral_Tail_Comp_sf"/>
</dbReference>
<comment type="caution">
    <text evidence="1">The sequence shown here is derived from an EMBL/GenBank/DDBJ whole genome shotgun (WGS) entry which is preliminary data.</text>
</comment>
<dbReference type="RefSeq" id="WP_206939611.1">
    <property type="nucleotide sequence ID" value="NZ_JAFLNF010000003.1"/>
</dbReference>
<keyword evidence="2" id="KW-1185">Reference proteome</keyword>
<evidence type="ECO:0000313" key="2">
    <source>
        <dbReference type="Proteomes" id="UP000664779"/>
    </source>
</evidence>
<dbReference type="EMBL" id="JAFLNF010000003">
    <property type="protein sequence ID" value="MBO0345199.1"/>
    <property type="molecule type" value="Genomic_DNA"/>
</dbReference>
<organism evidence="1 2">
    <name type="scientific">Roseibium limicola</name>
    <dbReference type="NCBI Taxonomy" id="2816037"/>
    <lineage>
        <taxon>Bacteria</taxon>
        <taxon>Pseudomonadati</taxon>
        <taxon>Pseudomonadota</taxon>
        <taxon>Alphaproteobacteria</taxon>
        <taxon>Hyphomicrobiales</taxon>
        <taxon>Stappiaceae</taxon>
        <taxon>Roseibium</taxon>
    </lineage>
</organism>
<sequence length="136" mass="14743">MSHAALALRAGLFARLSADADLTSRIGANRIFDAAPRNQKFPFVVLAALGSRPLLTRVDEGEVHELVLAVFSRAASRDEALGGVQRAARLLMDEPPELTGHRLIGLQVTEVTSRLMRDGRTFRAEASLRAVTEPQA</sequence>
<dbReference type="AlphaFoldDB" id="A0A939EQF1"/>